<keyword evidence="2" id="KW-0274">FAD</keyword>
<dbReference type="PANTHER" id="PTHR47469:SF2">
    <property type="entry name" value="OS06G0597600 PROTEIN"/>
    <property type="match status" value="1"/>
</dbReference>
<evidence type="ECO:0000256" key="1">
    <source>
        <dbReference type="ARBA" id="ARBA00022630"/>
    </source>
</evidence>
<name>A0A364MUP4_STELY</name>
<dbReference type="PRINTS" id="PR00420">
    <property type="entry name" value="RNGMNOXGNASE"/>
</dbReference>
<keyword evidence="7" id="KW-1185">Reference proteome</keyword>
<dbReference type="SUPFAM" id="SSF54373">
    <property type="entry name" value="FAD-linked reductases, C-terminal domain"/>
    <property type="match status" value="1"/>
</dbReference>
<dbReference type="Gene3D" id="3.50.50.60">
    <property type="entry name" value="FAD/NAD(P)-binding domain"/>
    <property type="match status" value="1"/>
</dbReference>
<dbReference type="STRING" id="183478.A0A364MUP4"/>
<dbReference type="InterPro" id="IPR002938">
    <property type="entry name" value="FAD-bd"/>
</dbReference>
<dbReference type="PANTHER" id="PTHR47469">
    <property type="entry name" value="MONOOXYGENASE-LIKE"/>
    <property type="match status" value="1"/>
</dbReference>
<gene>
    <name evidence="6" type="ORF">DDE83_008138</name>
</gene>
<sequence>MVGTINKRVVVIGGSIAGLMHALVLKSHGHNVVVLEMRTEQQMKARAAGLSLWSNAHSLLQTYIPDIDLDDIVIRNPSFPIMDKNGNVSVDVPITEDVRTSCWAGIHGLLWMACERDIDGHGTVTIQCGSQVTGLTDQGDHVVVAYKSKDGTEDDLTADFVIGADGARSQARSIVLPDVKTEYVGYLAWRSYFSELDVPEELRSVIDGKMPQCMLDGSYLVVYLSPNEIGSMRPGERVVEWCWYDACDASTPAFAEYMTDVEGVRHNFTVPSDQLRPEVWEAQLQRRDASLSPMWRRIFQQSRPPLLTAIRAFDNTKASFFGGKLLLVGEAFMQIRPHLGASCDIPAMSALALPSVLNGSMGMKELEMKVAKHAMEKAIGSRATAIFGMTGQWPDGFTAEAAAEFSEEKEG</sequence>
<feature type="domain" description="2,6-dihydroxypyridine 3-monooxygenase substrate binding" evidence="5">
    <location>
        <begin position="183"/>
        <end position="310"/>
    </location>
</feature>
<dbReference type="Gene3D" id="3.30.9.60">
    <property type="match status" value="1"/>
</dbReference>
<protein>
    <submittedName>
        <fullName evidence="6">FAD/NAD(P)-binding domain-containing protein</fullName>
    </submittedName>
</protein>
<dbReference type="SUPFAM" id="SSF51905">
    <property type="entry name" value="FAD/NAD(P)-binding domain"/>
    <property type="match status" value="1"/>
</dbReference>
<dbReference type="InterPro" id="IPR053212">
    <property type="entry name" value="DHP_3-monooxygenase"/>
</dbReference>
<feature type="domain" description="FAD-binding" evidence="4">
    <location>
        <begin position="121"/>
        <end position="174"/>
    </location>
</feature>
<dbReference type="InterPro" id="IPR036188">
    <property type="entry name" value="FAD/NAD-bd_sf"/>
</dbReference>
<organism evidence="6 7">
    <name type="scientific">Stemphylium lycopersici</name>
    <name type="common">Tomato gray leaf spot disease fungus</name>
    <name type="synonym">Thyrospora lycopersici</name>
    <dbReference type="NCBI Taxonomy" id="183478"/>
    <lineage>
        <taxon>Eukaryota</taxon>
        <taxon>Fungi</taxon>
        <taxon>Dikarya</taxon>
        <taxon>Ascomycota</taxon>
        <taxon>Pezizomycotina</taxon>
        <taxon>Dothideomycetes</taxon>
        <taxon>Pleosporomycetidae</taxon>
        <taxon>Pleosporales</taxon>
        <taxon>Pleosporineae</taxon>
        <taxon>Pleosporaceae</taxon>
        <taxon>Stemphylium</taxon>
    </lineage>
</organism>
<dbReference type="InterPro" id="IPR054707">
    <property type="entry name" value="DhpH_subs-bd"/>
</dbReference>
<dbReference type="GO" id="GO:0071949">
    <property type="term" value="F:FAD binding"/>
    <property type="evidence" value="ECO:0007669"/>
    <property type="project" value="InterPro"/>
</dbReference>
<evidence type="ECO:0000256" key="2">
    <source>
        <dbReference type="ARBA" id="ARBA00022827"/>
    </source>
</evidence>
<evidence type="ECO:0000313" key="7">
    <source>
        <dbReference type="Proteomes" id="UP000249619"/>
    </source>
</evidence>
<evidence type="ECO:0000313" key="6">
    <source>
        <dbReference type="EMBL" id="RAR03657.1"/>
    </source>
</evidence>
<proteinExistence type="predicted"/>
<evidence type="ECO:0000256" key="3">
    <source>
        <dbReference type="ARBA" id="ARBA00023002"/>
    </source>
</evidence>
<accession>A0A364MUP4</accession>
<dbReference type="Proteomes" id="UP000249619">
    <property type="component" value="Unassembled WGS sequence"/>
</dbReference>
<dbReference type="AlphaFoldDB" id="A0A364MUP4"/>
<evidence type="ECO:0000259" key="4">
    <source>
        <dbReference type="Pfam" id="PF01494"/>
    </source>
</evidence>
<keyword evidence="1" id="KW-0285">Flavoprotein</keyword>
<dbReference type="GO" id="GO:0016491">
    <property type="term" value="F:oxidoreductase activity"/>
    <property type="evidence" value="ECO:0007669"/>
    <property type="project" value="UniProtKB-KW"/>
</dbReference>
<comment type="caution">
    <text evidence="6">The sequence shown here is derived from an EMBL/GenBank/DDBJ whole genome shotgun (WGS) entry which is preliminary data.</text>
</comment>
<dbReference type="Pfam" id="PF01494">
    <property type="entry name" value="FAD_binding_3"/>
    <property type="match status" value="2"/>
</dbReference>
<dbReference type="OrthoDB" id="16820at2759"/>
<keyword evidence="3" id="KW-0560">Oxidoreductase</keyword>
<feature type="domain" description="FAD-binding" evidence="4">
    <location>
        <begin position="8"/>
        <end position="50"/>
    </location>
</feature>
<dbReference type="Pfam" id="PF22607">
    <property type="entry name" value="FAD_binding-like"/>
    <property type="match status" value="1"/>
</dbReference>
<dbReference type="EMBL" id="QGDH01000173">
    <property type="protein sequence ID" value="RAR03657.1"/>
    <property type="molecule type" value="Genomic_DNA"/>
</dbReference>
<evidence type="ECO:0000259" key="5">
    <source>
        <dbReference type="Pfam" id="PF22607"/>
    </source>
</evidence>
<reference evidence="7" key="1">
    <citation type="submission" date="2018-05" db="EMBL/GenBank/DDBJ databases">
        <title>Draft genome sequence of Stemphylium lycopersici strain CIDEFI 213.</title>
        <authorList>
            <person name="Medina R."/>
            <person name="Franco M.E.E."/>
            <person name="Lucentini C.G."/>
            <person name="Saparrat M.C.N."/>
            <person name="Balatti P.A."/>
        </authorList>
    </citation>
    <scope>NUCLEOTIDE SEQUENCE [LARGE SCALE GENOMIC DNA]</scope>
    <source>
        <strain evidence="7">CIDEFI 213</strain>
    </source>
</reference>